<evidence type="ECO:0000256" key="8">
    <source>
        <dbReference type="SAM" id="Coils"/>
    </source>
</evidence>
<dbReference type="PROSITE" id="PS50109">
    <property type="entry name" value="HIS_KIN"/>
    <property type="match status" value="1"/>
</dbReference>
<accession>A0ABZ0CYX0</accession>
<dbReference type="PROSITE" id="PS50110">
    <property type="entry name" value="RESPONSE_REGULATORY"/>
    <property type="match status" value="1"/>
</dbReference>
<dbReference type="CDD" id="cd06225">
    <property type="entry name" value="HAMP"/>
    <property type="match status" value="1"/>
</dbReference>
<dbReference type="CDD" id="cd00082">
    <property type="entry name" value="HisKA"/>
    <property type="match status" value="1"/>
</dbReference>
<dbReference type="PANTHER" id="PTHR43047">
    <property type="entry name" value="TWO-COMPONENT HISTIDINE PROTEIN KINASE"/>
    <property type="match status" value="1"/>
</dbReference>
<dbReference type="InterPro" id="IPR001789">
    <property type="entry name" value="Sig_transdc_resp-reg_receiver"/>
</dbReference>
<comment type="catalytic activity">
    <reaction evidence="1">
        <text>ATP + protein L-histidine = ADP + protein N-phospho-L-histidine.</text>
        <dbReference type="EC" id="2.7.13.3"/>
    </reaction>
</comment>
<dbReference type="Gene3D" id="6.10.340.10">
    <property type="match status" value="1"/>
</dbReference>
<feature type="transmembrane region" description="Helical" evidence="9">
    <location>
        <begin position="156"/>
        <end position="177"/>
    </location>
</feature>
<evidence type="ECO:0000256" key="1">
    <source>
        <dbReference type="ARBA" id="ARBA00000085"/>
    </source>
</evidence>
<evidence type="ECO:0000259" key="11">
    <source>
        <dbReference type="PROSITE" id="PS50110"/>
    </source>
</evidence>
<dbReference type="SMART" id="SM00387">
    <property type="entry name" value="HATPase_c"/>
    <property type="match status" value="1"/>
</dbReference>
<evidence type="ECO:0000256" key="5">
    <source>
        <dbReference type="ARBA" id="ARBA00022679"/>
    </source>
</evidence>
<dbReference type="EC" id="2.7.13.3" evidence="3"/>
<feature type="transmembrane region" description="Helical" evidence="9">
    <location>
        <begin position="16"/>
        <end position="38"/>
    </location>
</feature>
<dbReference type="InterPro" id="IPR011006">
    <property type="entry name" value="CheY-like_superfamily"/>
</dbReference>
<organism evidence="13 14">
    <name type="scientific">Piscinibacter gummiphilus</name>
    <dbReference type="NCBI Taxonomy" id="946333"/>
    <lineage>
        <taxon>Bacteria</taxon>
        <taxon>Pseudomonadati</taxon>
        <taxon>Pseudomonadota</taxon>
        <taxon>Betaproteobacteria</taxon>
        <taxon>Burkholderiales</taxon>
        <taxon>Sphaerotilaceae</taxon>
        <taxon>Piscinibacter</taxon>
    </lineage>
</organism>
<dbReference type="Pfam" id="PF00072">
    <property type="entry name" value="Response_reg"/>
    <property type="match status" value="1"/>
</dbReference>
<keyword evidence="4 7" id="KW-0597">Phosphoprotein</keyword>
<feature type="domain" description="Response regulatory" evidence="11">
    <location>
        <begin position="548"/>
        <end position="665"/>
    </location>
</feature>
<evidence type="ECO:0000256" key="3">
    <source>
        <dbReference type="ARBA" id="ARBA00012438"/>
    </source>
</evidence>
<evidence type="ECO:0000256" key="4">
    <source>
        <dbReference type="ARBA" id="ARBA00022553"/>
    </source>
</evidence>
<dbReference type="SUPFAM" id="SSF47384">
    <property type="entry name" value="Homodimeric domain of signal transducing histidine kinase"/>
    <property type="match status" value="1"/>
</dbReference>
<dbReference type="SMART" id="SM00304">
    <property type="entry name" value="HAMP"/>
    <property type="match status" value="1"/>
</dbReference>
<keyword evidence="6" id="KW-0418">Kinase</keyword>
<dbReference type="PRINTS" id="PR00344">
    <property type="entry name" value="BCTRLSENSOR"/>
</dbReference>
<dbReference type="InterPro" id="IPR003660">
    <property type="entry name" value="HAMP_dom"/>
</dbReference>
<dbReference type="SUPFAM" id="SSF158472">
    <property type="entry name" value="HAMP domain-like"/>
    <property type="match status" value="1"/>
</dbReference>
<keyword evidence="13" id="KW-0067">ATP-binding</keyword>
<name>A0ABZ0CYX0_9BURK</name>
<evidence type="ECO:0000313" key="14">
    <source>
        <dbReference type="Proteomes" id="UP001303946"/>
    </source>
</evidence>
<dbReference type="Pfam" id="PF00512">
    <property type="entry name" value="HisKA"/>
    <property type="match status" value="1"/>
</dbReference>
<dbReference type="InterPro" id="IPR033417">
    <property type="entry name" value="CHASE8"/>
</dbReference>
<dbReference type="SUPFAM" id="SSF52172">
    <property type="entry name" value="CheY-like"/>
    <property type="match status" value="1"/>
</dbReference>
<comment type="subcellular location">
    <subcellularLocation>
        <location evidence="2">Membrane</location>
    </subcellularLocation>
</comment>
<proteinExistence type="predicted"/>
<dbReference type="InterPro" id="IPR003661">
    <property type="entry name" value="HisK_dim/P_dom"/>
</dbReference>
<dbReference type="CDD" id="cd16922">
    <property type="entry name" value="HATPase_EvgS-ArcB-TorS-like"/>
    <property type="match status" value="1"/>
</dbReference>
<evidence type="ECO:0000256" key="2">
    <source>
        <dbReference type="ARBA" id="ARBA00004370"/>
    </source>
</evidence>
<dbReference type="Pfam" id="PF00672">
    <property type="entry name" value="HAMP"/>
    <property type="match status" value="1"/>
</dbReference>
<dbReference type="InterPro" id="IPR036097">
    <property type="entry name" value="HisK_dim/P_sf"/>
</dbReference>
<evidence type="ECO:0000259" key="10">
    <source>
        <dbReference type="PROSITE" id="PS50109"/>
    </source>
</evidence>
<dbReference type="InterPro" id="IPR003594">
    <property type="entry name" value="HATPase_dom"/>
</dbReference>
<feature type="coiled-coil region" evidence="8">
    <location>
        <begin position="245"/>
        <end position="297"/>
    </location>
</feature>
<dbReference type="EMBL" id="CP136336">
    <property type="protein sequence ID" value="WOB08235.1"/>
    <property type="molecule type" value="Genomic_DNA"/>
</dbReference>
<dbReference type="Pfam" id="PF02518">
    <property type="entry name" value="HATPase_c"/>
    <property type="match status" value="1"/>
</dbReference>
<dbReference type="Gene3D" id="3.40.50.2300">
    <property type="match status" value="1"/>
</dbReference>
<dbReference type="InterPro" id="IPR004358">
    <property type="entry name" value="Sig_transdc_His_kin-like_C"/>
</dbReference>
<dbReference type="SUPFAM" id="SSF55874">
    <property type="entry name" value="ATPase domain of HSP90 chaperone/DNA topoisomerase II/histidine kinase"/>
    <property type="match status" value="1"/>
</dbReference>
<dbReference type="PROSITE" id="PS50885">
    <property type="entry name" value="HAMP"/>
    <property type="match status" value="1"/>
</dbReference>
<dbReference type="Gene3D" id="1.10.287.130">
    <property type="match status" value="1"/>
</dbReference>
<sequence>MTTAVRRRSTSLQTKLVSVVLLTTLVSLVVALAAMIAYDLRSYHQSWVGDMAGQAELLGKTTATALAFDDAKVASDNLALLRLRPQVRAAAIYDERGELFALYPATAASAAFPPRPGAPGVHIEEREMVVTAPIVDKGETRGSVYLRADYALYERVIGYSGIALAVLAIAMGVAWAVSLRLQRVVTRPVLSIATTAREVMEQRDYSRRAQKMSDDEVGTLAEAFNGMMGEIERRVHENEAALHEIAREVNDRRQAQHEVMQLNERLEARVHERTAQLEASNRELAQATEAAERANRAKSEFISSMSHELRTPLNAILGFGQLLATEGISLSATKRTEFTQHILKAGAHLLSLINEVLDLARIESANLMLSPEPVEVAALLKECHTMLEPAAAQRGLHMLMPVDPSLTVVADRTRLKQVMLNLLSNAIKYNREEGAVVVECASFNSGTARIVVRDTGPGLRPEQVASLFQPFNRLGQEAGAVEGTGIGLVVTKRLVELMGGRIGVQSTPGVGSEFWIELKRSQDTAAVAETDRMPLTPRDPLALPHMPLLLYVEDNPANLRLVEEIVAFRGDLRMLSAPDAQLGIELARAHLPQVILMDIHLPGLNGADARALLAADPVTRHIPVIAVTADAMPRARAQGLEAGFFRYLTKPINVGKLNEAVDAALAAAAESSTFHP</sequence>
<feature type="modified residue" description="4-aspartylphosphate" evidence="7">
    <location>
        <position position="598"/>
    </location>
</feature>
<keyword evidence="8" id="KW-0175">Coiled coil</keyword>
<evidence type="ECO:0000259" key="12">
    <source>
        <dbReference type="PROSITE" id="PS50885"/>
    </source>
</evidence>
<keyword evidence="9" id="KW-0472">Membrane</keyword>
<dbReference type="InterPro" id="IPR036890">
    <property type="entry name" value="HATPase_C_sf"/>
</dbReference>
<dbReference type="Proteomes" id="UP001303946">
    <property type="component" value="Chromosome"/>
</dbReference>
<feature type="domain" description="Histidine kinase" evidence="10">
    <location>
        <begin position="304"/>
        <end position="522"/>
    </location>
</feature>
<feature type="domain" description="HAMP" evidence="12">
    <location>
        <begin position="183"/>
        <end position="236"/>
    </location>
</feature>
<keyword evidence="9" id="KW-0812">Transmembrane</keyword>
<dbReference type="GO" id="GO:0005524">
    <property type="term" value="F:ATP binding"/>
    <property type="evidence" value="ECO:0007669"/>
    <property type="project" value="UniProtKB-KW"/>
</dbReference>
<dbReference type="PANTHER" id="PTHR43047:SF72">
    <property type="entry name" value="OSMOSENSING HISTIDINE PROTEIN KINASE SLN1"/>
    <property type="match status" value="1"/>
</dbReference>
<evidence type="ECO:0000256" key="9">
    <source>
        <dbReference type="SAM" id="Phobius"/>
    </source>
</evidence>
<dbReference type="SMART" id="SM00388">
    <property type="entry name" value="HisKA"/>
    <property type="match status" value="1"/>
</dbReference>
<evidence type="ECO:0000313" key="13">
    <source>
        <dbReference type="EMBL" id="WOB08235.1"/>
    </source>
</evidence>
<dbReference type="SMART" id="SM00448">
    <property type="entry name" value="REC"/>
    <property type="match status" value="1"/>
</dbReference>
<keyword evidence="14" id="KW-1185">Reference proteome</keyword>
<keyword evidence="9" id="KW-1133">Transmembrane helix</keyword>
<gene>
    <name evidence="13" type="ORF">RXV79_25455</name>
</gene>
<keyword evidence="5" id="KW-0808">Transferase</keyword>
<keyword evidence="13" id="KW-0547">Nucleotide-binding</keyword>
<dbReference type="RefSeq" id="WP_316700938.1">
    <property type="nucleotide sequence ID" value="NZ_CP136336.1"/>
</dbReference>
<protein>
    <recommendedName>
        <fullName evidence="3">histidine kinase</fullName>
        <ecNumber evidence="3">2.7.13.3</ecNumber>
    </recommendedName>
</protein>
<dbReference type="Pfam" id="PF17152">
    <property type="entry name" value="CHASE8"/>
    <property type="match status" value="1"/>
</dbReference>
<dbReference type="InterPro" id="IPR005467">
    <property type="entry name" value="His_kinase_dom"/>
</dbReference>
<dbReference type="Gene3D" id="3.30.565.10">
    <property type="entry name" value="Histidine kinase-like ATPase, C-terminal domain"/>
    <property type="match status" value="1"/>
</dbReference>
<evidence type="ECO:0000256" key="6">
    <source>
        <dbReference type="ARBA" id="ARBA00022777"/>
    </source>
</evidence>
<reference evidence="13 14" key="1">
    <citation type="submission" date="2023-10" db="EMBL/GenBank/DDBJ databases">
        <title>Bacteria for the degradation of biodegradable plastic PBAT(Polybutylene adipate terephthalate).</title>
        <authorList>
            <person name="Weon H.-Y."/>
            <person name="Yeon J."/>
        </authorList>
    </citation>
    <scope>NUCLEOTIDE SEQUENCE [LARGE SCALE GENOMIC DNA]</scope>
    <source>
        <strain evidence="13 14">SBD 7-3</strain>
    </source>
</reference>
<evidence type="ECO:0000256" key="7">
    <source>
        <dbReference type="PROSITE-ProRule" id="PRU00169"/>
    </source>
</evidence>